<dbReference type="GO" id="GO:0000419">
    <property type="term" value="C:RNA polymerase V complex"/>
    <property type="evidence" value="ECO:0007669"/>
    <property type="project" value="TreeGrafter"/>
</dbReference>
<dbReference type="EMBL" id="PKPP01014321">
    <property type="protein sequence ID" value="PWA39799.1"/>
    <property type="molecule type" value="Genomic_DNA"/>
</dbReference>
<dbReference type="SUPFAM" id="SSF109920">
    <property type="entry name" value="Hypothetical protein At3g22680"/>
    <property type="match status" value="1"/>
</dbReference>
<dbReference type="Pfam" id="PF09187">
    <property type="entry name" value="RdDM_RDM1"/>
    <property type="match status" value="1"/>
</dbReference>
<comment type="caution">
    <text evidence="3">The sequence shown here is derived from an EMBL/GenBank/DDBJ whole genome shotgun (WGS) entry which is preliminary data.</text>
</comment>
<sequence>MKRSDPLPLDISSDDDDEPSPSNGSNNLAVKRPKIEAPLISPAKKVVVTEELLEKSAKMYQEYMKQIPIPAQRDSIISFTSWSGLAKSMKQMYRQPLHYLTNVRVKEWDQMRNDAAIKEEPLDTIIHPCKAETNIWLMEEVHRLTSSYQFLAKLWLADPMYNACIDSVFPQLM</sequence>
<organism evidence="3 4">
    <name type="scientific">Artemisia annua</name>
    <name type="common">Sweet wormwood</name>
    <dbReference type="NCBI Taxonomy" id="35608"/>
    <lineage>
        <taxon>Eukaryota</taxon>
        <taxon>Viridiplantae</taxon>
        <taxon>Streptophyta</taxon>
        <taxon>Embryophyta</taxon>
        <taxon>Tracheophyta</taxon>
        <taxon>Spermatophyta</taxon>
        <taxon>Magnoliopsida</taxon>
        <taxon>eudicotyledons</taxon>
        <taxon>Gunneridae</taxon>
        <taxon>Pentapetalae</taxon>
        <taxon>asterids</taxon>
        <taxon>campanulids</taxon>
        <taxon>Asterales</taxon>
        <taxon>Asteraceae</taxon>
        <taxon>Asteroideae</taxon>
        <taxon>Anthemideae</taxon>
        <taxon>Artemisiinae</taxon>
        <taxon>Artemisia</taxon>
    </lineage>
</organism>
<evidence type="ECO:0000256" key="1">
    <source>
        <dbReference type="SAM" id="MobiDB-lite"/>
    </source>
</evidence>
<dbReference type="PANTHER" id="PTHR36366">
    <property type="entry name" value="PROTEIN RDM1"/>
    <property type="match status" value="1"/>
</dbReference>
<evidence type="ECO:0000313" key="3">
    <source>
        <dbReference type="EMBL" id="PWA86722.1"/>
    </source>
</evidence>
<dbReference type="Proteomes" id="UP000245207">
    <property type="component" value="Unassembled WGS sequence"/>
</dbReference>
<dbReference type="PANTHER" id="PTHR36366:SF1">
    <property type="entry name" value="PROTEIN RDM1"/>
    <property type="match status" value="1"/>
</dbReference>
<reference evidence="3 4" key="1">
    <citation type="journal article" date="2018" name="Mol. Plant">
        <title>The genome of Artemisia annua provides insight into the evolution of Asteraceae family and artemisinin biosynthesis.</title>
        <authorList>
            <person name="Shen Q."/>
            <person name="Zhang L."/>
            <person name="Liao Z."/>
            <person name="Wang S."/>
            <person name="Yan T."/>
            <person name="Shi P."/>
            <person name="Liu M."/>
            <person name="Fu X."/>
            <person name="Pan Q."/>
            <person name="Wang Y."/>
            <person name="Lv Z."/>
            <person name="Lu X."/>
            <person name="Zhang F."/>
            <person name="Jiang W."/>
            <person name="Ma Y."/>
            <person name="Chen M."/>
            <person name="Hao X."/>
            <person name="Li L."/>
            <person name="Tang Y."/>
            <person name="Lv G."/>
            <person name="Zhou Y."/>
            <person name="Sun X."/>
            <person name="Brodelius P.E."/>
            <person name="Rose J.K.C."/>
            <person name="Tang K."/>
        </authorList>
    </citation>
    <scope>NUCLEOTIDE SEQUENCE [LARGE SCALE GENOMIC DNA]</scope>
    <source>
        <strain evidence="4">cv. Huhao1</strain>
        <tissue evidence="3">Leaf</tissue>
    </source>
</reference>
<dbReference type="GO" id="GO:0080188">
    <property type="term" value="P:gene silencing by siRNA-directed DNA methylation"/>
    <property type="evidence" value="ECO:0007669"/>
    <property type="project" value="InterPro"/>
</dbReference>
<feature type="region of interest" description="Disordered" evidence="1">
    <location>
        <begin position="1"/>
        <end position="34"/>
    </location>
</feature>
<dbReference type="Gene3D" id="1.20.120.690">
    <property type="entry name" value="RDM1 protein domain"/>
    <property type="match status" value="1"/>
</dbReference>
<evidence type="ECO:0000313" key="2">
    <source>
        <dbReference type="EMBL" id="PWA39799.1"/>
    </source>
</evidence>
<dbReference type="OrthoDB" id="1906229at2759"/>
<dbReference type="STRING" id="35608.A0A2U1PLX4"/>
<dbReference type="InterPro" id="IPR015270">
    <property type="entry name" value="RDM1_plant"/>
</dbReference>
<dbReference type="EMBL" id="PKPP01000988">
    <property type="protein sequence ID" value="PWA86722.1"/>
    <property type="molecule type" value="Genomic_DNA"/>
</dbReference>
<gene>
    <name evidence="3" type="ORF">CTI12_AA131160</name>
    <name evidence="2" type="ORF">CTI12_AA568660</name>
</gene>
<name>A0A2U1PLX4_ARTAN</name>
<feature type="compositionally biased region" description="Low complexity" evidence="1">
    <location>
        <begin position="1"/>
        <end position="11"/>
    </location>
</feature>
<keyword evidence="4" id="KW-1185">Reference proteome</keyword>
<proteinExistence type="predicted"/>
<dbReference type="AlphaFoldDB" id="A0A2U1PLX4"/>
<dbReference type="InterPro" id="IPR036319">
    <property type="entry name" value="RDM1_sf"/>
</dbReference>
<accession>A0A2U1PLX4</accession>
<evidence type="ECO:0000313" key="4">
    <source>
        <dbReference type="Proteomes" id="UP000245207"/>
    </source>
</evidence>
<protein>
    <submittedName>
        <fullName evidence="3">Protein RDM1</fullName>
    </submittedName>
</protein>